<keyword evidence="2" id="KW-1185">Reference proteome</keyword>
<evidence type="ECO:0000313" key="2">
    <source>
        <dbReference type="Proteomes" id="UP000740413"/>
    </source>
</evidence>
<protein>
    <recommendedName>
        <fullName evidence="3">Ribosomal protein S14</fullName>
    </recommendedName>
</protein>
<organism evidence="1 2">
    <name type="scientific">Zobellia barbeyronii</name>
    <dbReference type="NCBI Taxonomy" id="2748009"/>
    <lineage>
        <taxon>Bacteria</taxon>
        <taxon>Pseudomonadati</taxon>
        <taxon>Bacteroidota</taxon>
        <taxon>Flavobacteriia</taxon>
        <taxon>Flavobacteriales</taxon>
        <taxon>Flavobacteriaceae</taxon>
        <taxon>Zobellia</taxon>
    </lineage>
</organism>
<proteinExistence type="predicted"/>
<name>A0ABS5WFY9_9FLAO</name>
<evidence type="ECO:0008006" key="3">
    <source>
        <dbReference type="Google" id="ProtNLM"/>
    </source>
</evidence>
<evidence type="ECO:0000313" key="1">
    <source>
        <dbReference type="EMBL" id="MBT2162303.1"/>
    </source>
</evidence>
<dbReference type="EMBL" id="JACATN010000004">
    <property type="protein sequence ID" value="MBT2162303.1"/>
    <property type="molecule type" value="Genomic_DNA"/>
</dbReference>
<sequence>MNSFSDRKRRLVSTRLSSVWYDRMEPDFIKAIKLQMLGGESNCSSSWNLVTVRCGFITSQSCSSIGRIWFKMCFSVSIFVVD</sequence>
<dbReference type="RefSeq" id="WP_214612363.1">
    <property type="nucleotide sequence ID" value="NZ_JACATN010000004.1"/>
</dbReference>
<comment type="caution">
    <text evidence="1">The sequence shown here is derived from an EMBL/GenBank/DDBJ whole genome shotgun (WGS) entry which is preliminary data.</text>
</comment>
<accession>A0ABS5WFY9</accession>
<dbReference type="Proteomes" id="UP000740413">
    <property type="component" value="Unassembled WGS sequence"/>
</dbReference>
<gene>
    <name evidence="1" type="ORF">HW347_13605</name>
</gene>
<reference evidence="2" key="1">
    <citation type="submission" date="2023-07" db="EMBL/GenBank/DDBJ databases">
        <title>Zobellia barbeyronii sp. nov., a new marine flavobacterium, isolated from green and red algae.</title>
        <authorList>
            <person name="Nedashkovskaya O.I."/>
            <person name="Otstavnykh N."/>
            <person name="Zhukova N."/>
            <person name="Guzev K."/>
            <person name="Chausova V."/>
            <person name="Tekutyeva L."/>
            <person name="Mikhailov V."/>
            <person name="Isaeva M."/>
        </authorList>
    </citation>
    <scope>NUCLEOTIDE SEQUENCE [LARGE SCALE GENOMIC DNA]</scope>
    <source>
        <strain evidence="2">KMM 6746</strain>
    </source>
</reference>